<dbReference type="GO" id="GO:0005739">
    <property type="term" value="C:mitochondrion"/>
    <property type="evidence" value="ECO:0007669"/>
    <property type="project" value="UniProtKB-ARBA"/>
</dbReference>
<reference evidence="5 6" key="1">
    <citation type="journal article" date="2016" name="Mol. Biol. Evol.">
        <title>Comparative Genomics of Early-Diverging Mushroom-Forming Fungi Provides Insights into the Origins of Lignocellulose Decay Capabilities.</title>
        <authorList>
            <person name="Nagy L.G."/>
            <person name="Riley R."/>
            <person name="Tritt A."/>
            <person name="Adam C."/>
            <person name="Daum C."/>
            <person name="Floudas D."/>
            <person name="Sun H."/>
            <person name="Yadav J.S."/>
            <person name="Pangilinan J."/>
            <person name="Larsson K.H."/>
            <person name="Matsuura K."/>
            <person name="Barry K."/>
            <person name="Labutti K."/>
            <person name="Kuo R."/>
            <person name="Ohm R.A."/>
            <person name="Bhattacharya S.S."/>
            <person name="Shirouzu T."/>
            <person name="Yoshinaga Y."/>
            <person name="Martin F.M."/>
            <person name="Grigoriev I.V."/>
            <person name="Hibbett D.S."/>
        </authorList>
    </citation>
    <scope>NUCLEOTIDE SEQUENCE [LARGE SCALE GENOMIC DNA]</scope>
    <source>
        <strain evidence="5 6">CBS 109695</strain>
    </source>
</reference>
<dbReference type="OrthoDB" id="18302at2759"/>
<dbReference type="Proteomes" id="UP000076532">
    <property type="component" value="Unassembled WGS sequence"/>
</dbReference>
<dbReference type="InterPro" id="IPR003734">
    <property type="entry name" value="DUF155"/>
</dbReference>
<evidence type="ECO:0000256" key="1">
    <source>
        <dbReference type="ARBA" id="ARBA00008306"/>
    </source>
</evidence>
<dbReference type="AlphaFoldDB" id="A0A166GTB5"/>
<accession>A0A166GTB5</accession>
<organism evidence="5 6">
    <name type="scientific">Athelia psychrophila</name>
    <dbReference type="NCBI Taxonomy" id="1759441"/>
    <lineage>
        <taxon>Eukaryota</taxon>
        <taxon>Fungi</taxon>
        <taxon>Dikarya</taxon>
        <taxon>Basidiomycota</taxon>
        <taxon>Agaricomycotina</taxon>
        <taxon>Agaricomycetes</taxon>
        <taxon>Agaricomycetidae</taxon>
        <taxon>Atheliales</taxon>
        <taxon>Atheliaceae</taxon>
        <taxon>Athelia</taxon>
    </lineage>
</organism>
<dbReference type="EMBL" id="KV417575">
    <property type="protein sequence ID" value="KZP18144.1"/>
    <property type="molecule type" value="Genomic_DNA"/>
</dbReference>
<dbReference type="Pfam" id="PF02582">
    <property type="entry name" value="DUF155"/>
    <property type="match status" value="1"/>
</dbReference>
<feature type="compositionally biased region" description="Basic and acidic residues" evidence="2">
    <location>
        <begin position="62"/>
        <end position="100"/>
    </location>
</feature>
<keyword evidence="6" id="KW-1185">Reference proteome</keyword>
<dbReference type="PANTHER" id="PTHR16255">
    <property type="entry name" value="REQUIRED FOR MEIOTIC NUCLEAR DIVISION PROTEIN 1 HOMOLOG"/>
    <property type="match status" value="1"/>
</dbReference>
<gene>
    <name evidence="5" type="ORF">FIBSPDRAFT_792265</name>
</gene>
<sequence length="520" mass="58415">MSRNSQLPTHRPRPTRGPSSEPTSPTKTRRASITSLSAPKAQRTSKTSQKLVLLPSAPQTKPLREDFPDGESDTHDYHAGYETDAGGREHKSAGERMSKADRKKAGFKRLTAYCIAEGFKMKQLANFLHREHNVLPRVFDEALYVMYHLPLLPGYGPNSNIRSSVPSHIPGRKSLLSRLSEAEENGYQDTYFVAPSSRSPTSLREGYMSSGSPVGTRRPLPRRESEEADADAEDNGHEQDQRETPQEDRSRTRKEDDVAEVVFFEYGVVVFFGLLEEQEREILEDLEKAGVIKRPIKDDDWEVEECHFAHDPDISYPRIYNDFFTFKSPSHLLKLSVAHALAQSTLLAHYESSALQVLSSPLTLSIPKQLATSGSLTLARRDALRLTGSLFKLRRDVNLVSNVLDTPELFWSEASLGELYAAVREYMEIEGRVKVLDEKLVVANGFLDAIHDHLNNSAMERITWIIIWLIVVAVLVEMGEVIARLIVHATTANQLQLARLTAAPISRESALRTLERMMAS</sequence>
<keyword evidence="3" id="KW-0472">Membrane</keyword>
<evidence type="ECO:0000259" key="4">
    <source>
        <dbReference type="Pfam" id="PF02582"/>
    </source>
</evidence>
<comment type="similarity">
    <text evidence="1">Belongs to the RMD1/sif2 family.</text>
</comment>
<feature type="domain" description="DUF155" evidence="4">
    <location>
        <begin position="261"/>
        <end position="436"/>
    </location>
</feature>
<feature type="region of interest" description="Disordered" evidence="2">
    <location>
        <begin position="1"/>
        <end position="100"/>
    </location>
</feature>
<keyword evidence="3" id="KW-0812">Transmembrane</keyword>
<proteinExistence type="inferred from homology"/>
<dbReference type="STRING" id="436010.A0A166GTB5"/>
<evidence type="ECO:0000256" key="2">
    <source>
        <dbReference type="SAM" id="MobiDB-lite"/>
    </source>
</evidence>
<evidence type="ECO:0000256" key="3">
    <source>
        <dbReference type="SAM" id="Phobius"/>
    </source>
</evidence>
<dbReference type="InterPro" id="IPR051624">
    <property type="entry name" value="RMD1/Sad1-interacting"/>
</dbReference>
<evidence type="ECO:0000313" key="6">
    <source>
        <dbReference type="Proteomes" id="UP000076532"/>
    </source>
</evidence>
<name>A0A166GTB5_9AGAM</name>
<feature type="region of interest" description="Disordered" evidence="2">
    <location>
        <begin position="190"/>
        <end position="254"/>
    </location>
</feature>
<evidence type="ECO:0000313" key="5">
    <source>
        <dbReference type="EMBL" id="KZP18144.1"/>
    </source>
</evidence>
<dbReference type="PANTHER" id="PTHR16255:SF4">
    <property type="entry name" value="SPORULATION PROTEIN RMD8"/>
    <property type="match status" value="1"/>
</dbReference>
<keyword evidence="3" id="KW-1133">Transmembrane helix</keyword>
<feature type="compositionally biased region" description="Basic and acidic residues" evidence="2">
    <location>
        <begin position="234"/>
        <end position="254"/>
    </location>
</feature>
<protein>
    <submittedName>
        <fullName evidence="5">DUF155-domain-containing protein</fullName>
    </submittedName>
</protein>
<feature type="transmembrane region" description="Helical" evidence="3">
    <location>
        <begin position="462"/>
        <end position="487"/>
    </location>
</feature>
<feature type="compositionally biased region" description="Polar residues" evidence="2">
    <location>
        <begin position="17"/>
        <end position="50"/>
    </location>
</feature>